<gene>
    <name evidence="5" type="ORF">LV89_01429</name>
</gene>
<dbReference type="Pfam" id="PF13407">
    <property type="entry name" value="Peripla_BP_4"/>
    <property type="match status" value="1"/>
</dbReference>
<dbReference type="GO" id="GO:0030313">
    <property type="term" value="C:cell envelope"/>
    <property type="evidence" value="ECO:0007669"/>
    <property type="project" value="UniProtKB-SubCell"/>
</dbReference>
<keyword evidence="3" id="KW-0732">Signal</keyword>
<dbReference type="Proteomes" id="UP000245489">
    <property type="component" value="Unassembled WGS sequence"/>
</dbReference>
<dbReference type="CDD" id="cd19967">
    <property type="entry name" value="PBP1_TmRBP-like"/>
    <property type="match status" value="1"/>
</dbReference>
<feature type="domain" description="Periplasmic binding protein" evidence="4">
    <location>
        <begin position="26"/>
        <end position="280"/>
    </location>
</feature>
<dbReference type="AlphaFoldDB" id="A0A316E9U2"/>
<accession>A0A316E9U2</accession>
<dbReference type="EMBL" id="QGGO01000006">
    <property type="protein sequence ID" value="PWK27538.1"/>
    <property type="molecule type" value="Genomic_DNA"/>
</dbReference>
<dbReference type="SUPFAM" id="SSF53822">
    <property type="entry name" value="Periplasmic binding protein-like I"/>
    <property type="match status" value="1"/>
</dbReference>
<keyword evidence="6" id="KW-1185">Reference proteome</keyword>
<comment type="subcellular location">
    <subcellularLocation>
        <location evidence="1">Cell envelope</location>
    </subcellularLocation>
</comment>
<organism evidence="5 6">
    <name type="scientific">Arcicella aurantiaca</name>
    <dbReference type="NCBI Taxonomy" id="591202"/>
    <lineage>
        <taxon>Bacteria</taxon>
        <taxon>Pseudomonadati</taxon>
        <taxon>Bacteroidota</taxon>
        <taxon>Cytophagia</taxon>
        <taxon>Cytophagales</taxon>
        <taxon>Flectobacillaceae</taxon>
        <taxon>Arcicella</taxon>
    </lineage>
</organism>
<comment type="similarity">
    <text evidence="2">Belongs to the bacterial solute-binding protein 2 family.</text>
</comment>
<dbReference type="PANTHER" id="PTHR46847">
    <property type="entry name" value="D-ALLOSE-BINDING PERIPLASMIC PROTEIN-RELATED"/>
    <property type="match status" value="1"/>
</dbReference>
<name>A0A316E9U2_9BACT</name>
<sequence>MKNYLFLILLLLGCQTKTTDNSPKKVAVIISTLNNPWFVVLAEAAAAKAKELGYEAKIFDSQNNTALETDHFDNAIASGYDAVLFNPTDADGSVVNVKKAKEAGVAVFCIDREVNSADAATSQILSDNYSGCVSIGKYFVETMNKKGKYVELLGLVGDNNTWNRSKGFHSVVDKFPELKMVAQQSADFDRNKGLEVMESILQAHPDITAVFCGNDAMAMGAFQALISSGKANQVKVFGFDGADDVLSSIKSKKISATCLQFPKLMAQTAAIFADEYFNGKRDFPKKMPVAVELVSQKNIADYE</sequence>
<evidence type="ECO:0000313" key="5">
    <source>
        <dbReference type="EMBL" id="PWK27538.1"/>
    </source>
</evidence>
<dbReference type="GO" id="GO:0030246">
    <property type="term" value="F:carbohydrate binding"/>
    <property type="evidence" value="ECO:0007669"/>
    <property type="project" value="UniProtKB-ARBA"/>
</dbReference>
<dbReference type="PANTHER" id="PTHR46847:SF1">
    <property type="entry name" value="D-ALLOSE-BINDING PERIPLASMIC PROTEIN-RELATED"/>
    <property type="match status" value="1"/>
</dbReference>
<dbReference type="RefSeq" id="WP_109742194.1">
    <property type="nucleotide sequence ID" value="NZ_QGGO01000006.1"/>
</dbReference>
<protein>
    <submittedName>
        <fullName evidence="5">Ribose transport system substrate-binding protein</fullName>
    </submittedName>
</protein>
<evidence type="ECO:0000259" key="4">
    <source>
        <dbReference type="Pfam" id="PF13407"/>
    </source>
</evidence>
<evidence type="ECO:0000313" key="6">
    <source>
        <dbReference type="Proteomes" id="UP000245489"/>
    </source>
</evidence>
<comment type="caution">
    <text evidence="5">The sequence shown here is derived from an EMBL/GenBank/DDBJ whole genome shotgun (WGS) entry which is preliminary data.</text>
</comment>
<evidence type="ECO:0000256" key="1">
    <source>
        <dbReference type="ARBA" id="ARBA00004196"/>
    </source>
</evidence>
<reference evidence="5 6" key="1">
    <citation type="submission" date="2018-05" db="EMBL/GenBank/DDBJ databases">
        <title>Genomic Encyclopedia of Archaeal and Bacterial Type Strains, Phase II (KMG-II): from individual species to whole genera.</title>
        <authorList>
            <person name="Goeker M."/>
        </authorList>
    </citation>
    <scope>NUCLEOTIDE SEQUENCE [LARGE SCALE GENOMIC DNA]</scope>
    <source>
        <strain evidence="5 6">DSM 22214</strain>
    </source>
</reference>
<evidence type="ECO:0000256" key="3">
    <source>
        <dbReference type="ARBA" id="ARBA00022729"/>
    </source>
</evidence>
<proteinExistence type="inferred from homology"/>
<evidence type="ECO:0000256" key="2">
    <source>
        <dbReference type="ARBA" id="ARBA00007639"/>
    </source>
</evidence>
<dbReference type="Gene3D" id="3.40.50.2300">
    <property type="match status" value="2"/>
</dbReference>
<dbReference type="OrthoDB" id="9814427at2"/>
<dbReference type="InterPro" id="IPR025997">
    <property type="entry name" value="SBP_2_dom"/>
</dbReference>
<dbReference type="InterPro" id="IPR028082">
    <property type="entry name" value="Peripla_BP_I"/>
</dbReference>